<dbReference type="InterPro" id="IPR000872">
    <property type="entry name" value="Tafazzin"/>
</dbReference>
<comment type="subcellular location">
    <subcellularLocation>
        <location evidence="1">Mitochondrion inner membrane</location>
        <topology evidence="1">Peripheral membrane protein</topology>
        <orientation evidence="1">Intermembrane side</orientation>
    </subcellularLocation>
    <subcellularLocation>
        <location evidence="10">Mitochondrion outer membrane</location>
        <topology evidence="10">Peripheral membrane protein</topology>
        <orientation evidence="10">Intermembrane side</orientation>
    </subcellularLocation>
</comment>
<protein>
    <recommendedName>
        <fullName evidence="12">Tafazzin family protein</fullName>
    </recommendedName>
</protein>
<evidence type="ECO:0000256" key="2">
    <source>
        <dbReference type="ARBA" id="ARBA00010524"/>
    </source>
</evidence>
<evidence type="ECO:0000256" key="6">
    <source>
        <dbReference type="ARBA" id="ARBA00023098"/>
    </source>
</evidence>
<name>A0A7S0IFA1_MICPS</name>
<dbReference type="SMART" id="SM00563">
    <property type="entry name" value="PlsC"/>
    <property type="match status" value="1"/>
</dbReference>
<dbReference type="EMBL" id="HBEQ01009331">
    <property type="protein sequence ID" value="CAD8520072.1"/>
    <property type="molecule type" value="Transcribed_RNA"/>
</dbReference>
<evidence type="ECO:0000256" key="5">
    <source>
        <dbReference type="ARBA" id="ARBA00022792"/>
    </source>
</evidence>
<evidence type="ECO:0000256" key="7">
    <source>
        <dbReference type="ARBA" id="ARBA00023128"/>
    </source>
</evidence>
<dbReference type="PANTHER" id="PTHR12497:SF0">
    <property type="entry name" value="TAFAZZIN"/>
    <property type="match status" value="1"/>
</dbReference>
<keyword evidence="3" id="KW-0808">Transferase</keyword>
<keyword evidence="8" id="KW-0472">Membrane</keyword>
<accession>A0A7S0IFA1</accession>
<sequence length="285" mass="32443">MEDMADTVEGRRLEMSGFGECDVDKVPPLEAWGDVGRMAVLGVVSAFSKFVTSIMNRTTCTNYETFYHHVTQRRRPNGLITVSNHASTFDDPGLLSWMIPWRYFLTEPTHRGIRWTMCTSEICAKNALVHKFFAAGKTVPITRGGGVNQAVMGTMAERVSRGDWLHIFPEGRVTKVPNELGRLKWGLGKMLCDIDERGGPAPTVLPFWHSGMEKVKRYGVMWFYPFNHVHVTVGEPIDFADLTARCGKCKTDKAREELFRSMTDRVEERMREIRAKNLEERHARG</sequence>
<dbReference type="GO" id="GO:0005741">
    <property type="term" value="C:mitochondrial outer membrane"/>
    <property type="evidence" value="ECO:0007669"/>
    <property type="project" value="UniProtKB-SubCell"/>
</dbReference>
<dbReference type="AlphaFoldDB" id="A0A7S0IFA1"/>
<comment type="similarity">
    <text evidence="2 12">Belongs to the taffazin family.</text>
</comment>
<evidence type="ECO:0000313" key="14">
    <source>
        <dbReference type="EMBL" id="CAD8520072.1"/>
    </source>
</evidence>
<evidence type="ECO:0000256" key="3">
    <source>
        <dbReference type="ARBA" id="ARBA00022679"/>
    </source>
</evidence>
<evidence type="ECO:0000256" key="8">
    <source>
        <dbReference type="ARBA" id="ARBA00023136"/>
    </source>
</evidence>
<proteinExistence type="inferred from homology"/>
<keyword evidence="9" id="KW-0012">Acyltransferase</keyword>
<dbReference type="PRINTS" id="PR00979">
    <property type="entry name" value="TAFAZZIN"/>
</dbReference>
<evidence type="ECO:0000259" key="13">
    <source>
        <dbReference type="SMART" id="SM00563"/>
    </source>
</evidence>
<evidence type="ECO:0000256" key="11">
    <source>
        <dbReference type="ARBA" id="ARBA00047906"/>
    </source>
</evidence>
<dbReference type="GO" id="GO:0005743">
    <property type="term" value="C:mitochondrial inner membrane"/>
    <property type="evidence" value="ECO:0007669"/>
    <property type="project" value="UniProtKB-SubCell"/>
</dbReference>
<dbReference type="PANTHER" id="PTHR12497">
    <property type="entry name" value="TAZ PROTEIN TAFAZZIN"/>
    <property type="match status" value="1"/>
</dbReference>
<dbReference type="GO" id="GO:0008374">
    <property type="term" value="F:O-acyltransferase activity"/>
    <property type="evidence" value="ECO:0007669"/>
    <property type="project" value="TreeGrafter"/>
</dbReference>
<comment type="catalytic activity">
    <reaction evidence="11">
        <text>1'-[1,2-diacyl-sn-glycero-3-phospho],3'-[1-acyl-sn-glycero-3-phospho]-glycerol + a 1,2-diacyl-sn-glycero-3-phosphocholine = a cardiolipin + a 1-acyl-sn-glycero-3-phosphocholine</text>
        <dbReference type="Rhea" id="RHEA:33731"/>
        <dbReference type="ChEBI" id="CHEBI:57643"/>
        <dbReference type="ChEBI" id="CHEBI:58168"/>
        <dbReference type="ChEBI" id="CHEBI:62237"/>
        <dbReference type="ChEBI" id="CHEBI:64743"/>
    </reaction>
    <physiologicalReaction direction="left-to-right" evidence="11">
        <dbReference type="Rhea" id="RHEA:33732"/>
    </physiologicalReaction>
    <physiologicalReaction direction="right-to-left" evidence="11">
        <dbReference type="Rhea" id="RHEA:33733"/>
    </physiologicalReaction>
</comment>
<dbReference type="SUPFAM" id="SSF69593">
    <property type="entry name" value="Glycerol-3-phosphate (1)-acyltransferase"/>
    <property type="match status" value="1"/>
</dbReference>
<reference evidence="14" key="1">
    <citation type="submission" date="2021-01" db="EMBL/GenBank/DDBJ databases">
        <authorList>
            <person name="Corre E."/>
            <person name="Pelletier E."/>
            <person name="Niang G."/>
            <person name="Scheremetjew M."/>
            <person name="Finn R."/>
            <person name="Kale V."/>
            <person name="Holt S."/>
            <person name="Cochrane G."/>
            <person name="Meng A."/>
            <person name="Brown T."/>
            <person name="Cohen L."/>
        </authorList>
    </citation>
    <scope>NUCLEOTIDE SEQUENCE</scope>
    <source>
        <strain evidence="14">CCMP1723</strain>
    </source>
</reference>
<feature type="domain" description="Phospholipid/glycerol acyltransferase" evidence="13">
    <location>
        <begin position="79"/>
        <end position="212"/>
    </location>
</feature>
<dbReference type="GO" id="GO:0006644">
    <property type="term" value="P:phospholipid metabolic process"/>
    <property type="evidence" value="ECO:0007669"/>
    <property type="project" value="InterPro"/>
</dbReference>
<gene>
    <name evidence="14" type="ORF">MCOM1403_LOCUS7498</name>
</gene>
<keyword evidence="5" id="KW-0999">Mitochondrion inner membrane</keyword>
<evidence type="ECO:0000256" key="4">
    <source>
        <dbReference type="ARBA" id="ARBA00022787"/>
    </source>
</evidence>
<dbReference type="CDD" id="cd07989">
    <property type="entry name" value="LPLAT_AGPAT-like"/>
    <property type="match status" value="1"/>
</dbReference>
<evidence type="ECO:0000256" key="12">
    <source>
        <dbReference type="RuleBase" id="RU365062"/>
    </source>
</evidence>
<dbReference type="Pfam" id="PF01553">
    <property type="entry name" value="Acyltransferase"/>
    <property type="match status" value="1"/>
</dbReference>
<evidence type="ECO:0000256" key="1">
    <source>
        <dbReference type="ARBA" id="ARBA00004137"/>
    </source>
</evidence>
<keyword evidence="7" id="KW-0496">Mitochondrion</keyword>
<keyword evidence="6" id="KW-0443">Lipid metabolism</keyword>
<keyword evidence="4" id="KW-1000">Mitochondrion outer membrane</keyword>
<dbReference type="InterPro" id="IPR002123">
    <property type="entry name" value="Plipid/glycerol_acylTrfase"/>
</dbReference>
<organism evidence="14">
    <name type="scientific">Micromonas pusilla</name>
    <name type="common">Picoplanktonic green alga</name>
    <name type="synonym">Chromulina pusilla</name>
    <dbReference type="NCBI Taxonomy" id="38833"/>
    <lineage>
        <taxon>Eukaryota</taxon>
        <taxon>Viridiplantae</taxon>
        <taxon>Chlorophyta</taxon>
        <taxon>Mamiellophyceae</taxon>
        <taxon>Mamiellales</taxon>
        <taxon>Mamiellaceae</taxon>
        <taxon>Micromonas</taxon>
    </lineage>
</organism>
<evidence type="ECO:0000256" key="10">
    <source>
        <dbReference type="ARBA" id="ARBA00024323"/>
    </source>
</evidence>
<evidence type="ECO:0000256" key="9">
    <source>
        <dbReference type="ARBA" id="ARBA00023315"/>
    </source>
</evidence>